<dbReference type="EMBL" id="JACXVP010000003">
    <property type="protein sequence ID" value="KAG5614154.1"/>
    <property type="molecule type" value="Genomic_DNA"/>
</dbReference>
<comment type="caution">
    <text evidence="3">The sequence shown here is derived from an EMBL/GenBank/DDBJ whole genome shotgun (WGS) entry which is preliminary data.</text>
</comment>
<keyword evidence="1" id="KW-0863">Zinc-finger</keyword>
<gene>
    <name evidence="3" type="ORF">H5410_013978</name>
</gene>
<organism evidence="3 4">
    <name type="scientific">Solanum commersonii</name>
    <name type="common">Commerson's wild potato</name>
    <name type="synonym">Commerson's nightshade</name>
    <dbReference type="NCBI Taxonomy" id="4109"/>
    <lineage>
        <taxon>Eukaryota</taxon>
        <taxon>Viridiplantae</taxon>
        <taxon>Streptophyta</taxon>
        <taxon>Embryophyta</taxon>
        <taxon>Tracheophyta</taxon>
        <taxon>Spermatophyta</taxon>
        <taxon>Magnoliopsida</taxon>
        <taxon>eudicotyledons</taxon>
        <taxon>Gunneridae</taxon>
        <taxon>Pentapetalae</taxon>
        <taxon>asterids</taxon>
        <taxon>lamiids</taxon>
        <taxon>Solanales</taxon>
        <taxon>Solanaceae</taxon>
        <taxon>Solanoideae</taxon>
        <taxon>Solaneae</taxon>
        <taxon>Solanum</taxon>
    </lineage>
</organism>
<protein>
    <recommendedName>
        <fullName evidence="2">SWIM-type domain-containing protein</fullName>
    </recommendedName>
</protein>
<dbReference type="GO" id="GO:0008270">
    <property type="term" value="F:zinc ion binding"/>
    <property type="evidence" value="ECO:0007669"/>
    <property type="project" value="UniProtKB-KW"/>
</dbReference>
<keyword evidence="1" id="KW-0862">Zinc</keyword>
<dbReference type="Pfam" id="PF04434">
    <property type="entry name" value="SWIM"/>
    <property type="match status" value="1"/>
</dbReference>
<keyword evidence="1" id="KW-0479">Metal-binding</keyword>
<proteinExistence type="predicted"/>
<evidence type="ECO:0000313" key="4">
    <source>
        <dbReference type="Proteomes" id="UP000824120"/>
    </source>
</evidence>
<sequence>MYKGGRRCIVCFERKICNCRFKYDGIPCAHAIAVVKTALANTYEVPMISMLDKDDWSVSKFVLEEIVLPP</sequence>
<evidence type="ECO:0000256" key="1">
    <source>
        <dbReference type="PROSITE-ProRule" id="PRU00325"/>
    </source>
</evidence>
<evidence type="ECO:0000259" key="2">
    <source>
        <dbReference type="PROSITE" id="PS50966"/>
    </source>
</evidence>
<dbReference type="OrthoDB" id="1300171at2759"/>
<keyword evidence="4" id="KW-1185">Reference proteome</keyword>
<dbReference type="Proteomes" id="UP000824120">
    <property type="component" value="Chromosome 3"/>
</dbReference>
<dbReference type="PROSITE" id="PS50966">
    <property type="entry name" value="ZF_SWIM"/>
    <property type="match status" value="1"/>
</dbReference>
<accession>A0A9J5ZQ10</accession>
<dbReference type="InterPro" id="IPR007527">
    <property type="entry name" value="Znf_SWIM"/>
</dbReference>
<evidence type="ECO:0000313" key="3">
    <source>
        <dbReference type="EMBL" id="KAG5614154.1"/>
    </source>
</evidence>
<name>A0A9J5ZQ10_SOLCO</name>
<feature type="non-terminal residue" evidence="3">
    <location>
        <position position="70"/>
    </location>
</feature>
<feature type="domain" description="SWIM-type" evidence="2">
    <location>
        <begin position="8"/>
        <end position="39"/>
    </location>
</feature>
<reference evidence="3 4" key="1">
    <citation type="submission" date="2020-09" db="EMBL/GenBank/DDBJ databases">
        <title>De no assembly of potato wild relative species, Solanum commersonii.</title>
        <authorList>
            <person name="Cho K."/>
        </authorList>
    </citation>
    <scope>NUCLEOTIDE SEQUENCE [LARGE SCALE GENOMIC DNA]</scope>
    <source>
        <strain evidence="3">LZ3.2</strain>
        <tissue evidence="3">Leaf</tissue>
    </source>
</reference>
<dbReference type="AlphaFoldDB" id="A0A9J5ZQ10"/>